<evidence type="ECO:0000313" key="1">
    <source>
        <dbReference type="EMBL" id="MBW0530271.1"/>
    </source>
</evidence>
<gene>
    <name evidence="1" type="ORF">O181_069986</name>
</gene>
<proteinExistence type="predicted"/>
<reference evidence="1" key="1">
    <citation type="submission" date="2021-03" db="EMBL/GenBank/DDBJ databases">
        <title>Draft genome sequence of rust myrtle Austropuccinia psidii MF-1, a brazilian biotype.</title>
        <authorList>
            <person name="Quecine M.C."/>
            <person name="Pachon D.M.R."/>
            <person name="Bonatelli M.L."/>
            <person name="Correr F.H."/>
            <person name="Franceschini L.M."/>
            <person name="Leite T.F."/>
            <person name="Margarido G.R.A."/>
            <person name="Almeida C.A."/>
            <person name="Ferrarezi J.A."/>
            <person name="Labate C.A."/>
        </authorList>
    </citation>
    <scope>NUCLEOTIDE SEQUENCE</scope>
    <source>
        <strain evidence="1">MF-1</strain>
    </source>
</reference>
<keyword evidence="2" id="KW-1185">Reference proteome</keyword>
<comment type="caution">
    <text evidence="1">The sequence shown here is derived from an EMBL/GenBank/DDBJ whole genome shotgun (WGS) entry which is preliminary data.</text>
</comment>
<organism evidence="1 2">
    <name type="scientific">Austropuccinia psidii MF-1</name>
    <dbReference type="NCBI Taxonomy" id="1389203"/>
    <lineage>
        <taxon>Eukaryota</taxon>
        <taxon>Fungi</taxon>
        <taxon>Dikarya</taxon>
        <taxon>Basidiomycota</taxon>
        <taxon>Pucciniomycotina</taxon>
        <taxon>Pucciniomycetes</taxon>
        <taxon>Pucciniales</taxon>
        <taxon>Sphaerophragmiaceae</taxon>
        <taxon>Austropuccinia</taxon>
    </lineage>
</organism>
<sequence length="91" mass="10359">MANLDKNYGYGMDMPYGDPRGLIAMDVTSLKMMYDLIDVLYTYKHVFASDNYPLGAIRGNEVYITLNIDRPYPPVLRRPAYPPIPGVREAL</sequence>
<protein>
    <submittedName>
        <fullName evidence="1">Uncharacterized protein</fullName>
    </submittedName>
</protein>
<evidence type="ECO:0000313" key="2">
    <source>
        <dbReference type="Proteomes" id="UP000765509"/>
    </source>
</evidence>
<accession>A0A9Q3F4I1</accession>
<dbReference type="Proteomes" id="UP000765509">
    <property type="component" value="Unassembled WGS sequence"/>
</dbReference>
<dbReference type="AlphaFoldDB" id="A0A9Q3F4I1"/>
<dbReference type="EMBL" id="AVOT02035843">
    <property type="protein sequence ID" value="MBW0530271.1"/>
    <property type="molecule type" value="Genomic_DNA"/>
</dbReference>
<name>A0A9Q3F4I1_9BASI</name>